<proteinExistence type="predicted"/>
<evidence type="ECO:0000259" key="1">
    <source>
        <dbReference type="Pfam" id="PF12728"/>
    </source>
</evidence>
<organism evidence="2 3">
    <name type="scientific">Kribbella shirazensis</name>
    <dbReference type="NCBI Taxonomy" id="1105143"/>
    <lineage>
        <taxon>Bacteria</taxon>
        <taxon>Bacillati</taxon>
        <taxon>Actinomycetota</taxon>
        <taxon>Actinomycetes</taxon>
        <taxon>Propionibacteriales</taxon>
        <taxon>Kribbellaceae</taxon>
        <taxon>Kribbella</taxon>
    </lineage>
</organism>
<keyword evidence="3" id="KW-1185">Reference proteome</keyword>
<dbReference type="InterPro" id="IPR010093">
    <property type="entry name" value="SinI_DNA-bd"/>
</dbReference>
<dbReference type="Pfam" id="PF12728">
    <property type="entry name" value="HTH_17"/>
    <property type="match status" value="1"/>
</dbReference>
<reference evidence="2 3" key="1">
    <citation type="submission" date="2020-03" db="EMBL/GenBank/DDBJ databases">
        <title>Sequencing the genomes of 1000 actinobacteria strains.</title>
        <authorList>
            <person name="Klenk H.-P."/>
        </authorList>
    </citation>
    <scope>NUCLEOTIDE SEQUENCE [LARGE SCALE GENOMIC DNA]</scope>
    <source>
        <strain evidence="2 3">DSM 45490</strain>
    </source>
</reference>
<feature type="domain" description="Helix-turn-helix" evidence="1">
    <location>
        <begin position="77"/>
        <end position="125"/>
    </location>
</feature>
<dbReference type="GO" id="GO:0003677">
    <property type="term" value="F:DNA binding"/>
    <property type="evidence" value="ECO:0007669"/>
    <property type="project" value="InterPro"/>
</dbReference>
<name>A0A7X5V4J7_9ACTN</name>
<dbReference type="Proteomes" id="UP000555407">
    <property type="component" value="Unassembled WGS sequence"/>
</dbReference>
<dbReference type="SUPFAM" id="SSF46955">
    <property type="entry name" value="Putative DNA-binding domain"/>
    <property type="match status" value="1"/>
</dbReference>
<dbReference type="EMBL" id="JAASRO010000001">
    <property type="protein sequence ID" value="NIK54447.1"/>
    <property type="molecule type" value="Genomic_DNA"/>
</dbReference>
<accession>A0A7X5V4J7</accession>
<evidence type="ECO:0000313" key="2">
    <source>
        <dbReference type="EMBL" id="NIK54447.1"/>
    </source>
</evidence>
<sequence>MTTAPVSQGKNLLVEAKERHQAIELFKALAGHPERLAVESAERPVGLPPELARILTTVVEVMARGGSVTIGSLPEELTTTVAAEQLGISRPTLMKMIQNGEIPAHRKGTHHRLNLHDVLAFKRARLERQRQAFDELRALEDELDQT</sequence>
<dbReference type="AlphaFoldDB" id="A0A7X5V4J7"/>
<gene>
    <name evidence="2" type="ORF">BJY22_000164</name>
</gene>
<dbReference type="Gene3D" id="1.10.1660.10">
    <property type="match status" value="1"/>
</dbReference>
<protein>
    <submittedName>
        <fullName evidence="2">Excisionase family DNA binding protein</fullName>
    </submittedName>
</protein>
<dbReference type="NCBIfam" id="TIGR01764">
    <property type="entry name" value="excise"/>
    <property type="match status" value="1"/>
</dbReference>
<comment type="caution">
    <text evidence="2">The sequence shown here is derived from an EMBL/GenBank/DDBJ whole genome shotgun (WGS) entry which is preliminary data.</text>
</comment>
<dbReference type="InterPro" id="IPR009061">
    <property type="entry name" value="DNA-bd_dom_put_sf"/>
</dbReference>
<evidence type="ECO:0000313" key="3">
    <source>
        <dbReference type="Proteomes" id="UP000555407"/>
    </source>
</evidence>
<dbReference type="RefSeq" id="WP_167203266.1">
    <property type="nucleotide sequence ID" value="NZ_JAASRO010000001.1"/>
</dbReference>
<dbReference type="InterPro" id="IPR041657">
    <property type="entry name" value="HTH_17"/>
</dbReference>